<accession>A0A024U743</accession>
<dbReference type="GeneID" id="20083597"/>
<dbReference type="RefSeq" id="XP_008869883.1">
    <property type="nucleotide sequence ID" value="XM_008871661.1"/>
</dbReference>
<feature type="transmembrane region" description="Helical" evidence="1">
    <location>
        <begin position="59"/>
        <end position="82"/>
    </location>
</feature>
<name>A0A024U743_9STRA</name>
<sequence length="85" mass="9146">MVPRQLSQAMHTTKPKVLAHFNWLSLPAVANGPSKVLVVKGGLSGIVMIYPSATATADITVVALMEWFMSFVVVSTFVWIVAVTS</sequence>
<dbReference type="AlphaFoldDB" id="A0A024U743"/>
<keyword evidence="1" id="KW-1133">Transmembrane helix</keyword>
<dbReference type="VEuPathDB" id="FungiDB:H310_06547"/>
<proteinExistence type="predicted"/>
<gene>
    <name evidence="2" type="ORF">H310_06547</name>
</gene>
<organism evidence="2">
    <name type="scientific">Aphanomyces invadans</name>
    <dbReference type="NCBI Taxonomy" id="157072"/>
    <lineage>
        <taxon>Eukaryota</taxon>
        <taxon>Sar</taxon>
        <taxon>Stramenopiles</taxon>
        <taxon>Oomycota</taxon>
        <taxon>Saprolegniomycetes</taxon>
        <taxon>Saprolegniales</taxon>
        <taxon>Verrucalvaceae</taxon>
        <taxon>Aphanomyces</taxon>
    </lineage>
</organism>
<keyword evidence="1" id="KW-0812">Transmembrane</keyword>
<dbReference type="EMBL" id="KI913962">
    <property type="protein sequence ID" value="ETW02035.1"/>
    <property type="molecule type" value="Genomic_DNA"/>
</dbReference>
<evidence type="ECO:0000313" key="2">
    <source>
        <dbReference type="EMBL" id="ETW02035.1"/>
    </source>
</evidence>
<reference evidence="2" key="1">
    <citation type="submission" date="2013-12" db="EMBL/GenBank/DDBJ databases">
        <title>The Genome Sequence of Aphanomyces invadans NJM9701.</title>
        <authorList>
            <consortium name="The Broad Institute Genomics Platform"/>
            <person name="Russ C."/>
            <person name="Tyler B."/>
            <person name="van West P."/>
            <person name="Dieguez-Uribeondo J."/>
            <person name="Young S.K."/>
            <person name="Zeng Q."/>
            <person name="Gargeya S."/>
            <person name="Fitzgerald M."/>
            <person name="Abouelleil A."/>
            <person name="Alvarado L."/>
            <person name="Chapman S.B."/>
            <person name="Gainer-Dewar J."/>
            <person name="Goldberg J."/>
            <person name="Griggs A."/>
            <person name="Gujja S."/>
            <person name="Hansen M."/>
            <person name="Howarth C."/>
            <person name="Imamovic A."/>
            <person name="Ireland A."/>
            <person name="Larimer J."/>
            <person name="McCowan C."/>
            <person name="Murphy C."/>
            <person name="Pearson M."/>
            <person name="Poon T.W."/>
            <person name="Priest M."/>
            <person name="Roberts A."/>
            <person name="Saif S."/>
            <person name="Shea T."/>
            <person name="Sykes S."/>
            <person name="Wortman J."/>
            <person name="Nusbaum C."/>
            <person name="Birren B."/>
        </authorList>
    </citation>
    <scope>NUCLEOTIDE SEQUENCE [LARGE SCALE GENOMIC DNA]</scope>
    <source>
        <strain evidence="2">NJM9701</strain>
    </source>
</reference>
<evidence type="ECO:0000256" key="1">
    <source>
        <dbReference type="SAM" id="Phobius"/>
    </source>
</evidence>
<keyword evidence="1" id="KW-0472">Membrane</keyword>
<protein>
    <submittedName>
        <fullName evidence="2">Uncharacterized protein</fullName>
    </submittedName>
</protein>